<dbReference type="RefSeq" id="WP_180286180.1">
    <property type="nucleotide sequence ID" value="NZ_JABFDB010000040.1"/>
</dbReference>
<dbReference type="PANTHER" id="PTHR35813">
    <property type="entry name" value="INNER MEMBRANE PROTEIN YBAN"/>
    <property type="match status" value="1"/>
</dbReference>
<keyword evidence="1" id="KW-0472">Membrane</keyword>
<evidence type="ECO:0000313" key="2">
    <source>
        <dbReference type="EMBL" id="NYZ24403.1"/>
    </source>
</evidence>
<evidence type="ECO:0000313" key="3">
    <source>
        <dbReference type="Proteomes" id="UP000584642"/>
    </source>
</evidence>
<evidence type="ECO:0000256" key="1">
    <source>
        <dbReference type="SAM" id="Phobius"/>
    </source>
</evidence>
<reference evidence="2 3" key="1">
    <citation type="submission" date="2020-05" db="EMBL/GenBank/DDBJ databases">
        <title>Azospirillum oleiclasticum sp. nov, a nitrogen-fixing and heavy crude oil-emulsifying bacterium isolated from the crude oil of Yumen Oilfield.</title>
        <authorList>
            <person name="Wu D."/>
            <person name="Cai M."/>
            <person name="Zhang X."/>
        </authorList>
    </citation>
    <scope>NUCLEOTIDE SEQUENCE [LARGE SCALE GENOMIC DNA]</scope>
    <source>
        <strain evidence="2 3">ROY-1-1-2</strain>
    </source>
</reference>
<name>A0ABX2TJG0_9PROT</name>
<dbReference type="Pfam" id="PF04304">
    <property type="entry name" value="DUF454"/>
    <property type="match status" value="1"/>
</dbReference>
<protein>
    <submittedName>
        <fullName evidence="2">YbaN family protein</fullName>
    </submittedName>
</protein>
<sequence>MDSGIAETRGARPGLIGRMLFLTIGWFAVGLALLGVALPLLPTTPFLLVAAWAFAKGSPRLQAWLYGHPRFGPFLTDWRDQGAIPRRAKLLAVGGMTASWAVLTVTTASPLVPVFAGAGMAAVAVYVATRPEPVRRG</sequence>
<accession>A0ABX2TJG0</accession>
<keyword evidence="1" id="KW-1133">Transmembrane helix</keyword>
<proteinExistence type="predicted"/>
<comment type="caution">
    <text evidence="2">The sequence shown here is derived from an EMBL/GenBank/DDBJ whole genome shotgun (WGS) entry which is preliminary data.</text>
</comment>
<feature type="transmembrane region" description="Helical" evidence="1">
    <location>
        <begin position="20"/>
        <end position="40"/>
    </location>
</feature>
<keyword evidence="3" id="KW-1185">Reference proteome</keyword>
<dbReference type="PANTHER" id="PTHR35813:SF1">
    <property type="entry name" value="INNER MEMBRANE PROTEIN YBAN"/>
    <property type="match status" value="1"/>
</dbReference>
<feature type="transmembrane region" description="Helical" evidence="1">
    <location>
        <begin position="111"/>
        <end position="129"/>
    </location>
</feature>
<dbReference type="Proteomes" id="UP000584642">
    <property type="component" value="Unassembled WGS sequence"/>
</dbReference>
<dbReference type="InterPro" id="IPR007401">
    <property type="entry name" value="DUF454"/>
</dbReference>
<keyword evidence="1" id="KW-0812">Transmembrane</keyword>
<dbReference type="PIRSF" id="PIRSF016789">
    <property type="entry name" value="DUF454"/>
    <property type="match status" value="1"/>
</dbReference>
<dbReference type="EMBL" id="JABFDB010000040">
    <property type="protein sequence ID" value="NYZ24403.1"/>
    <property type="molecule type" value="Genomic_DNA"/>
</dbReference>
<organism evidence="2 3">
    <name type="scientific">Azospirillum oleiclasticum</name>
    <dbReference type="NCBI Taxonomy" id="2735135"/>
    <lineage>
        <taxon>Bacteria</taxon>
        <taxon>Pseudomonadati</taxon>
        <taxon>Pseudomonadota</taxon>
        <taxon>Alphaproteobacteria</taxon>
        <taxon>Rhodospirillales</taxon>
        <taxon>Azospirillaceae</taxon>
        <taxon>Azospirillum</taxon>
    </lineage>
</organism>
<gene>
    <name evidence="2" type="ORF">HND93_32265</name>
</gene>